<keyword evidence="8 15" id="KW-0489">Methyltransferase</keyword>
<dbReference type="AlphaFoldDB" id="A0A2M7W0Q3"/>
<keyword evidence="10 15" id="KW-0949">S-adenosyl-L-methionine</keyword>
<dbReference type="Gene3D" id="1.10.1270.20">
    <property type="entry name" value="tRNA(m1g37)methyltransferase, domain 2"/>
    <property type="match status" value="1"/>
</dbReference>
<dbReference type="GO" id="GO:0005829">
    <property type="term" value="C:cytosol"/>
    <property type="evidence" value="ECO:0007669"/>
    <property type="project" value="TreeGrafter"/>
</dbReference>
<evidence type="ECO:0000256" key="7">
    <source>
        <dbReference type="ARBA" id="ARBA00022490"/>
    </source>
</evidence>
<evidence type="ECO:0000256" key="10">
    <source>
        <dbReference type="ARBA" id="ARBA00022691"/>
    </source>
</evidence>
<dbReference type="GO" id="GO:0052906">
    <property type="term" value="F:tRNA (guanine(37)-N1)-methyltransferase activity"/>
    <property type="evidence" value="ECO:0007669"/>
    <property type="project" value="UniProtKB-UniRule"/>
</dbReference>
<dbReference type="EC" id="2.1.1.228" evidence="5 15"/>
<evidence type="ECO:0000256" key="16">
    <source>
        <dbReference type="PIRSR" id="PIRSR000386-1"/>
    </source>
</evidence>
<evidence type="ECO:0000256" key="6">
    <source>
        <dbReference type="ARBA" id="ARBA00014679"/>
    </source>
</evidence>
<feature type="compositionally biased region" description="Basic and acidic residues" evidence="17">
    <location>
        <begin position="220"/>
        <end position="234"/>
    </location>
</feature>
<evidence type="ECO:0000256" key="13">
    <source>
        <dbReference type="ARBA" id="ARBA00033392"/>
    </source>
</evidence>
<evidence type="ECO:0000256" key="8">
    <source>
        <dbReference type="ARBA" id="ARBA00022603"/>
    </source>
</evidence>
<sequence length="242" mass="26701">MIRFDIVTVFPEIIENYCNASIIGRAQKLEKVSIVAHDLRKWTTDKHHTVDDRVFGGGPGMLMKVEPLYRAVTALKEVAVKDGYVPYVLATVASGTLFTQERAQQLSSPSTSTAYIVLCGHYEGFDARIFDFVDESFSVGPYVLTGGELPSLVLIDTVTRLIPEVLGNEESAGDETTFSFAGKNLQVSGEHPQYTSPAEFSFTDASGKMQTQTVPPILRSGDHKKIKDENESQRVNKTFLSE</sequence>
<dbReference type="PIRSF" id="PIRSF000386">
    <property type="entry name" value="tRNA_mtase"/>
    <property type="match status" value="1"/>
</dbReference>
<keyword evidence="7 15" id="KW-0963">Cytoplasm</keyword>
<evidence type="ECO:0000313" key="19">
    <source>
        <dbReference type="EMBL" id="PJA12260.1"/>
    </source>
</evidence>
<evidence type="ECO:0000256" key="5">
    <source>
        <dbReference type="ARBA" id="ARBA00012807"/>
    </source>
</evidence>
<dbReference type="SUPFAM" id="SSF75217">
    <property type="entry name" value="alpha/beta knot"/>
    <property type="match status" value="1"/>
</dbReference>
<dbReference type="EMBL" id="PFQB01000120">
    <property type="protein sequence ID" value="PJA12260.1"/>
    <property type="molecule type" value="Genomic_DNA"/>
</dbReference>
<dbReference type="InterPro" id="IPR002649">
    <property type="entry name" value="tRNA_m1G_MeTrfase_TrmD"/>
</dbReference>
<evidence type="ECO:0000256" key="2">
    <source>
        <dbReference type="ARBA" id="ARBA00004496"/>
    </source>
</evidence>
<evidence type="ECO:0000259" key="18">
    <source>
        <dbReference type="Pfam" id="PF01746"/>
    </source>
</evidence>
<evidence type="ECO:0000256" key="4">
    <source>
        <dbReference type="ARBA" id="ARBA00011738"/>
    </source>
</evidence>
<dbReference type="GO" id="GO:0002939">
    <property type="term" value="P:tRNA N1-guanine methylation"/>
    <property type="evidence" value="ECO:0007669"/>
    <property type="project" value="TreeGrafter"/>
</dbReference>
<evidence type="ECO:0000256" key="12">
    <source>
        <dbReference type="ARBA" id="ARBA00029736"/>
    </source>
</evidence>
<accession>A0A2M7W0Q3</accession>
<protein>
    <recommendedName>
        <fullName evidence="6 15">tRNA (guanine-N(1)-)-methyltransferase</fullName>
        <ecNumber evidence="5 15">2.1.1.228</ecNumber>
    </recommendedName>
    <alternativeName>
        <fullName evidence="12 15">M1G-methyltransferase</fullName>
    </alternativeName>
    <alternativeName>
        <fullName evidence="13 15">tRNA [GM37] methyltransferase</fullName>
    </alternativeName>
</protein>
<dbReference type="PANTHER" id="PTHR46417:SF1">
    <property type="entry name" value="TRNA (GUANINE-N(1)-)-METHYLTRANSFERASE"/>
    <property type="match status" value="1"/>
</dbReference>
<gene>
    <name evidence="15" type="primary">trmD</name>
    <name evidence="19" type="ORF">COX64_04805</name>
</gene>
<evidence type="ECO:0000256" key="9">
    <source>
        <dbReference type="ARBA" id="ARBA00022679"/>
    </source>
</evidence>
<comment type="caution">
    <text evidence="19">The sequence shown here is derived from an EMBL/GenBank/DDBJ whole genome shotgun (WGS) entry which is preliminary data.</text>
</comment>
<comment type="subcellular location">
    <subcellularLocation>
        <location evidence="2 15">Cytoplasm</location>
    </subcellularLocation>
</comment>
<comment type="function">
    <text evidence="1 15">Specifically methylates guanosine-37 in various tRNAs.</text>
</comment>
<proteinExistence type="inferred from homology"/>
<evidence type="ECO:0000256" key="11">
    <source>
        <dbReference type="ARBA" id="ARBA00022694"/>
    </source>
</evidence>
<dbReference type="InterPro" id="IPR029028">
    <property type="entry name" value="Alpha/beta_knot_MTases"/>
</dbReference>
<dbReference type="InterPro" id="IPR023148">
    <property type="entry name" value="tRNA_m1G_MeTrfase_C_sf"/>
</dbReference>
<evidence type="ECO:0000313" key="20">
    <source>
        <dbReference type="Proteomes" id="UP000228952"/>
    </source>
</evidence>
<evidence type="ECO:0000256" key="1">
    <source>
        <dbReference type="ARBA" id="ARBA00002634"/>
    </source>
</evidence>
<evidence type="ECO:0000256" key="15">
    <source>
        <dbReference type="HAMAP-Rule" id="MF_00605"/>
    </source>
</evidence>
<feature type="binding site" evidence="15 16">
    <location>
        <position position="120"/>
    </location>
    <ligand>
        <name>S-adenosyl-L-methionine</name>
        <dbReference type="ChEBI" id="CHEBI:59789"/>
    </ligand>
</feature>
<dbReference type="InterPro" id="IPR029026">
    <property type="entry name" value="tRNA_m1G_MTases_N"/>
</dbReference>
<keyword evidence="11 15" id="KW-0819">tRNA processing</keyword>
<evidence type="ECO:0000256" key="14">
    <source>
        <dbReference type="ARBA" id="ARBA00047783"/>
    </source>
</evidence>
<keyword evidence="9 15" id="KW-0808">Transferase</keyword>
<dbReference type="Proteomes" id="UP000228952">
    <property type="component" value="Unassembled WGS sequence"/>
</dbReference>
<comment type="similarity">
    <text evidence="3 15">Belongs to the RNA methyltransferase TrmD family.</text>
</comment>
<dbReference type="Pfam" id="PF01746">
    <property type="entry name" value="tRNA_m1G_MT"/>
    <property type="match status" value="1"/>
</dbReference>
<dbReference type="HAMAP" id="MF_00605">
    <property type="entry name" value="TrmD"/>
    <property type="match status" value="1"/>
</dbReference>
<evidence type="ECO:0000256" key="17">
    <source>
        <dbReference type="SAM" id="MobiDB-lite"/>
    </source>
</evidence>
<evidence type="ECO:0000256" key="3">
    <source>
        <dbReference type="ARBA" id="ARBA00007630"/>
    </source>
</evidence>
<name>A0A2M7W0Q3_9BACT</name>
<comment type="subunit">
    <text evidence="4 15">Homodimer.</text>
</comment>
<feature type="domain" description="tRNA methyltransferase TRMD/TRM10-type" evidence="18">
    <location>
        <begin position="2"/>
        <end position="239"/>
    </location>
</feature>
<organism evidence="19 20">
    <name type="scientific">Candidatus Dojkabacteria bacterium CG_4_10_14_0_2_um_filter_Dojkabacteria_WS6_41_15</name>
    <dbReference type="NCBI Taxonomy" id="2014249"/>
    <lineage>
        <taxon>Bacteria</taxon>
        <taxon>Candidatus Dojkabacteria</taxon>
    </lineage>
</organism>
<reference evidence="20" key="1">
    <citation type="submission" date="2017-09" db="EMBL/GenBank/DDBJ databases">
        <title>Depth-based differentiation of microbial function through sediment-hosted aquifers and enrichment of novel symbionts in the deep terrestrial subsurface.</title>
        <authorList>
            <person name="Probst A.J."/>
            <person name="Ladd B."/>
            <person name="Jarett J.K."/>
            <person name="Geller-Mcgrath D.E."/>
            <person name="Sieber C.M.K."/>
            <person name="Emerson J.B."/>
            <person name="Anantharaman K."/>
            <person name="Thomas B.C."/>
            <person name="Malmstrom R."/>
            <person name="Stieglmeier M."/>
            <person name="Klingl A."/>
            <person name="Woyke T."/>
            <person name="Ryan C.M."/>
            <person name="Banfield J.F."/>
        </authorList>
    </citation>
    <scope>NUCLEOTIDE SEQUENCE [LARGE SCALE GENOMIC DNA]</scope>
</reference>
<comment type="catalytic activity">
    <reaction evidence="14 15">
        <text>guanosine(37) in tRNA + S-adenosyl-L-methionine = N(1)-methylguanosine(37) in tRNA + S-adenosyl-L-homocysteine + H(+)</text>
        <dbReference type="Rhea" id="RHEA:36899"/>
        <dbReference type="Rhea" id="RHEA-COMP:10145"/>
        <dbReference type="Rhea" id="RHEA-COMP:10147"/>
        <dbReference type="ChEBI" id="CHEBI:15378"/>
        <dbReference type="ChEBI" id="CHEBI:57856"/>
        <dbReference type="ChEBI" id="CHEBI:59789"/>
        <dbReference type="ChEBI" id="CHEBI:73542"/>
        <dbReference type="ChEBI" id="CHEBI:74269"/>
        <dbReference type="EC" id="2.1.1.228"/>
    </reaction>
</comment>
<dbReference type="NCBIfam" id="NF000648">
    <property type="entry name" value="PRK00026.1"/>
    <property type="match status" value="1"/>
</dbReference>
<comment type="caution">
    <text evidence="15">Lacks conserved residue(s) required for the propagation of feature annotation.</text>
</comment>
<feature type="region of interest" description="Disordered" evidence="17">
    <location>
        <begin position="213"/>
        <end position="242"/>
    </location>
</feature>
<dbReference type="InterPro" id="IPR016009">
    <property type="entry name" value="tRNA_MeTrfase_TRMD/TRM10"/>
</dbReference>
<dbReference type="Gene3D" id="3.40.1280.10">
    <property type="match status" value="1"/>
</dbReference>
<dbReference type="PANTHER" id="PTHR46417">
    <property type="entry name" value="TRNA (GUANINE-N(1)-)-METHYLTRANSFERASE"/>
    <property type="match status" value="1"/>
</dbReference>